<keyword evidence="1" id="KW-0472">Membrane</keyword>
<dbReference type="GO" id="GO:0016020">
    <property type="term" value="C:membrane"/>
    <property type="evidence" value="ECO:0007669"/>
    <property type="project" value="UniProtKB-UniRule"/>
</dbReference>
<dbReference type="Pfam" id="PF00691">
    <property type="entry name" value="OmpA"/>
    <property type="match status" value="1"/>
</dbReference>
<feature type="chain" id="PRO_5043595642" evidence="2">
    <location>
        <begin position="19"/>
        <end position="189"/>
    </location>
</feature>
<evidence type="ECO:0000259" key="3">
    <source>
        <dbReference type="PROSITE" id="PS51123"/>
    </source>
</evidence>
<dbReference type="InterPro" id="IPR006665">
    <property type="entry name" value="OmpA-like"/>
</dbReference>
<evidence type="ECO:0000313" key="5">
    <source>
        <dbReference type="Proteomes" id="UP000018211"/>
    </source>
</evidence>
<gene>
    <name evidence="4" type="ORF">VIBNISOn1_430003</name>
</gene>
<keyword evidence="2" id="KW-0732">Signal</keyword>
<dbReference type="SUPFAM" id="SSF103088">
    <property type="entry name" value="OmpA-like"/>
    <property type="match status" value="1"/>
</dbReference>
<dbReference type="RefSeq" id="WP_022612629.1">
    <property type="nucleotide sequence ID" value="NZ_LK391965.1"/>
</dbReference>
<name>A0AAV2VTG7_9VIBR</name>
<organism evidence="4 5">
    <name type="scientific">Vibrio nigripulchritudo SOn1</name>
    <dbReference type="NCBI Taxonomy" id="1238450"/>
    <lineage>
        <taxon>Bacteria</taxon>
        <taxon>Pseudomonadati</taxon>
        <taxon>Pseudomonadota</taxon>
        <taxon>Gammaproteobacteria</taxon>
        <taxon>Vibrionales</taxon>
        <taxon>Vibrionaceae</taxon>
        <taxon>Vibrio</taxon>
    </lineage>
</organism>
<dbReference type="PANTHER" id="PTHR30329:SF21">
    <property type="entry name" value="LIPOPROTEIN YIAD-RELATED"/>
    <property type="match status" value="1"/>
</dbReference>
<feature type="domain" description="OmpA-like" evidence="3">
    <location>
        <begin position="81"/>
        <end position="189"/>
    </location>
</feature>
<dbReference type="InterPro" id="IPR036737">
    <property type="entry name" value="OmpA-like_sf"/>
</dbReference>
<sequence>MKTLTFILLLVFCGNAAANCLALENTYLKTTRVLAQNHLGTQTSGRLLSHHITQAETPVLINEETEKEQFSVSKECIYDRVSQTLVLNYEFDKDKLSDDHKHILLDYMNLLDKSVSIAVEGHADEVGTEAYNAALSQRRASNVSKFLKKTFGNEKQVVERAYGETAPICEQLENKLKGCNRRVVLTVQS</sequence>
<evidence type="ECO:0000313" key="4">
    <source>
        <dbReference type="EMBL" id="CCO48020.1"/>
    </source>
</evidence>
<dbReference type="EMBL" id="CAOF01000135">
    <property type="protein sequence ID" value="CCO48020.1"/>
    <property type="molecule type" value="Genomic_DNA"/>
</dbReference>
<dbReference type="InterPro" id="IPR050330">
    <property type="entry name" value="Bact_OuterMem_StrucFunc"/>
</dbReference>
<feature type="signal peptide" evidence="2">
    <location>
        <begin position="1"/>
        <end position="18"/>
    </location>
</feature>
<comment type="caution">
    <text evidence="4">The sequence shown here is derived from an EMBL/GenBank/DDBJ whole genome shotgun (WGS) entry which is preliminary data.</text>
</comment>
<dbReference type="PROSITE" id="PS51123">
    <property type="entry name" value="OMPA_2"/>
    <property type="match status" value="1"/>
</dbReference>
<dbReference type="CDD" id="cd07185">
    <property type="entry name" value="OmpA_C-like"/>
    <property type="match status" value="1"/>
</dbReference>
<reference evidence="4 5" key="1">
    <citation type="journal article" date="2013" name="ISME J.">
        <title>Comparative genomics of pathogenic lineages of Vibrio nigripulchritudo identifies virulence-associated traits.</title>
        <authorList>
            <person name="Goudenege D."/>
            <person name="Labreuche Y."/>
            <person name="Krin E."/>
            <person name="Ansquer D."/>
            <person name="Mangenot S."/>
            <person name="Calteau A."/>
            <person name="Medigue C."/>
            <person name="Mazel D."/>
            <person name="Polz M.F."/>
            <person name="Le Roux F."/>
        </authorList>
    </citation>
    <scope>NUCLEOTIDE SEQUENCE [LARGE SCALE GENOMIC DNA]</scope>
    <source>
        <strain evidence="4 5">SOn1</strain>
    </source>
</reference>
<protein>
    <submittedName>
        <fullName evidence="4">Outer membrane protein, OmpA/MotB</fullName>
    </submittedName>
</protein>
<evidence type="ECO:0000256" key="2">
    <source>
        <dbReference type="SAM" id="SignalP"/>
    </source>
</evidence>
<proteinExistence type="predicted"/>
<dbReference type="Gene3D" id="3.30.1330.60">
    <property type="entry name" value="OmpA-like domain"/>
    <property type="match status" value="1"/>
</dbReference>
<dbReference type="Proteomes" id="UP000018211">
    <property type="component" value="Unassembled WGS sequence"/>
</dbReference>
<dbReference type="PANTHER" id="PTHR30329">
    <property type="entry name" value="STATOR ELEMENT OF FLAGELLAR MOTOR COMPLEX"/>
    <property type="match status" value="1"/>
</dbReference>
<evidence type="ECO:0000256" key="1">
    <source>
        <dbReference type="PROSITE-ProRule" id="PRU00473"/>
    </source>
</evidence>
<accession>A0AAV2VTG7</accession>
<dbReference type="AlphaFoldDB" id="A0AAV2VTG7"/>